<feature type="signal peptide" evidence="3">
    <location>
        <begin position="1"/>
        <end position="29"/>
    </location>
</feature>
<dbReference type="EMBL" id="FWFF01000007">
    <property type="protein sequence ID" value="SLM96004.1"/>
    <property type="molecule type" value="Genomic_DNA"/>
</dbReference>
<feature type="compositionally biased region" description="Acidic residues" evidence="1">
    <location>
        <begin position="65"/>
        <end position="82"/>
    </location>
</feature>
<feature type="chain" id="PRO_5012620474" description="Gram-positive cocci surface proteins LPxTG domain-containing protein" evidence="3">
    <location>
        <begin position="30"/>
        <end position="549"/>
    </location>
</feature>
<keyword evidence="3" id="KW-0732">Signal</keyword>
<feature type="region of interest" description="Disordered" evidence="1">
    <location>
        <begin position="351"/>
        <end position="402"/>
    </location>
</feature>
<name>A0A1X6X9I3_9MICO</name>
<feature type="compositionally biased region" description="Acidic residues" evidence="1">
    <location>
        <begin position="353"/>
        <end position="401"/>
    </location>
</feature>
<keyword evidence="2" id="KW-0472">Membrane</keyword>
<evidence type="ECO:0000256" key="2">
    <source>
        <dbReference type="SAM" id="Phobius"/>
    </source>
</evidence>
<proteinExistence type="predicted"/>
<feature type="compositionally biased region" description="Low complexity" evidence="1">
    <location>
        <begin position="26"/>
        <end position="35"/>
    </location>
</feature>
<reference evidence="5" key="1">
    <citation type="submission" date="2017-02" db="EMBL/GenBank/DDBJ databases">
        <authorList>
            <person name="Dridi B."/>
        </authorList>
    </citation>
    <scope>NUCLEOTIDE SEQUENCE [LARGE SCALE GENOMIC DNA]</scope>
    <source>
        <strain evidence="5">B Co 03.10</strain>
    </source>
</reference>
<evidence type="ECO:0008006" key="6">
    <source>
        <dbReference type="Google" id="ProtNLM"/>
    </source>
</evidence>
<protein>
    <recommendedName>
        <fullName evidence="6">Gram-positive cocci surface proteins LPxTG domain-containing protein</fullName>
    </recommendedName>
</protein>
<feature type="region of interest" description="Disordered" evidence="1">
    <location>
        <begin position="26"/>
        <end position="131"/>
    </location>
</feature>
<feature type="compositionally biased region" description="Low complexity" evidence="1">
    <location>
        <begin position="43"/>
        <end position="52"/>
    </location>
</feature>
<evidence type="ECO:0000313" key="4">
    <source>
        <dbReference type="EMBL" id="SLM96004.1"/>
    </source>
</evidence>
<feature type="transmembrane region" description="Helical" evidence="2">
    <location>
        <begin position="519"/>
        <end position="539"/>
    </location>
</feature>
<evidence type="ECO:0000256" key="1">
    <source>
        <dbReference type="SAM" id="MobiDB-lite"/>
    </source>
</evidence>
<evidence type="ECO:0000256" key="3">
    <source>
        <dbReference type="SAM" id="SignalP"/>
    </source>
</evidence>
<organism evidence="4 5">
    <name type="scientific">Brevibacterium yomogidense</name>
    <dbReference type="NCBI Taxonomy" id="946573"/>
    <lineage>
        <taxon>Bacteria</taxon>
        <taxon>Bacillati</taxon>
        <taxon>Actinomycetota</taxon>
        <taxon>Actinomycetes</taxon>
        <taxon>Micrococcales</taxon>
        <taxon>Brevibacteriaceae</taxon>
        <taxon>Brevibacterium</taxon>
    </lineage>
</organism>
<dbReference type="Proteomes" id="UP000196581">
    <property type="component" value="Unassembled WGS sequence"/>
</dbReference>
<keyword evidence="5" id="KW-1185">Reference proteome</keyword>
<accession>A0A1X6X9I3</accession>
<evidence type="ECO:0000313" key="5">
    <source>
        <dbReference type="Proteomes" id="UP000196581"/>
    </source>
</evidence>
<keyword evidence="2" id="KW-0812">Transmembrane</keyword>
<keyword evidence="2" id="KW-1133">Transmembrane helix</keyword>
<gene>
    <name evidence="4" type="ORF">FM105_05255</name>
</gene>
<feature type="compositionally biased region" description="Low complexity" evidence="1">
    <location>
        <begin position="122"/>
        <end position="131"/>
    </location>
</feature>
<feature type="compositionally biased region" description="Acidic residues" evidence="1">
    <location>
        <begin position="106"/>
        <end position="121"/>
    </location>
</feature>
<dbReference type="AlphaFoldDB" id="A0A1X6X9I3"/>
<sequence>MMKKQTLAPAVLASLTAAGLVLAPAAAHAQDSDAQNVTLSDSAADPTATPTQEPEEKQQTQAEAPAEEEPSQNEETPEEPEEPSSPQPSDDSTSDEPTDGATETEAPTEEPTEDPTEDADTADVTVTPQDVRLTDVVYVSGDEAPSGATITGTELEPETQYTVTVTGGPETSGERQVTTSADGLFTESYTIEVDSDADLESFAGDRSVSVTDSEGVTVDEGSFEILNDIEDDETDEDEEVQADPALDLPNSIEVDDVMVPQGEEPGDRGLQIAATDLAPGEWYTFRVIAPDDTPDLSTEFEVEADEDGNAVGAYFIEWYGDYSADVIAGTFTIELAGEDVVLDSADVEFTVGSEDDDSDDGDDSDEGEDGGDGSDDGDESDDSDDGQPGEDDGDDSDEADLDPAITVSPETLSAASFMDYDTGVQVTASNCLPGDMVSLEVMWPGTDEVAYADGIEADDDGAASFSFYGTGSNAADYVGTWNVSISCGGETATDSFTVTGDAGDDGDSGSELPRTGSDAGILAIAAAGLLTVGAATVMLSSRPKRRDTF</sequence>